<evidence type="ECO:0000313" key="5">
    <source>
        <dbReference type="EMBL" id="HCL04405.1"/>
    </source>
</evidence>
<keyword evidence="2 5" id="KW-0378">Hydrolase</keyword>
<dbReference type="InterPro" id="IPR029058">
    <property type="entry name" value="AB_hydrolase_fold"/>
</dbReference>
<dbReference type="PROSITE" id="PS01174">
    <property type="entry name" value="LIPASE_GDXG_SER"/>
    <property type="match status" value="1"/>
</dbReference>
<sequence>MGENMENRKYTIEALDAIKRREYWIKEQDLDILVKPIPETDEAGAMDPRFYESVAPMMKGFKGALVKLVMKVGSKSGGNIQKGAKQMRRMMNGIKSVPIIDTVNVREETIRYDSVSVSIRIYTPKEKKEGLAPVFYYIHGGGFVAGSMDVVDEMCKLVVEKTGCVAVQPEYRLAPENPYPNGFDDCYNVLKWIYTHAEEFGGDHEKICISGDSAGGNLATVCAMKDRDEGTHMVKVQALLYPTVDAAHMEENMKKNKEIYEISEKYSTVLNGMLDMMGSSLSKPTLGEYLGVPDDTIPYVSPSLGNLKGMPPTLILLGEYDFLRVEDDIFAGKLKKAGTEVKLIRYKGLSHGFADQVGVMPQAEDALQEIGSFMMEHLS</sequence>
<comment type="similarity">
    <text evidence="1">Belongs to the 'GDXG' lipolytic enzyme family.</text>
</comment>
<dbReference type="Proteomes" id="UP000262969">
    <property type="component" value="Unassembled WGS sequence"/>
</dbReference>
<dbReference type="Pfam" id="PF07859">
    <property type="entry name" value="Abhydrolase_3"/>
    <property type="match status" value="1"/>
</dbReference>
<evidence type="ECO:0000313" key="6">
    <source>
        <dbReference type="Proteomes" id="UP000262969"/>
    </source>
</evidence>
<dbReference type="PROSITE" id="PS00122">
    <property type="entry name" value="CARBOXYLESTERASE_B_1"/>
    <property type="match status" value="1"/>
</dbReference>
<proteinExistence type="inferred from homology"/>
<dbReference type="InterPro" id="IPR019826">
    <property type="entry name" value="Carboxylesterase_B_AS"/>
</dbReference>
<evidence type="ECO:0000256" key="3">
    <source>
        <dbReference type="PROSITE-ProRule" id="PRU10038"/>
    </source>
</evidence>
<reference evidence="5 6" key="1">
    <citation type="journal article" date="2018" name="Nat. Biotechnol.">
        <title>A standardized bacterial taxonomy based on genome phylogeny substantially revises the tree of life.</title>
        <authorList>
            <person name="Parks D.H."/>
            <person name="Chuvochina M."/>
            <person name="Waite D.W."/>
            <person name="Rinke C."/>
            <person name="Skarshewski A."/>
            <person name="Chaumeil P.A."/>
            <person name="Hugenholtz P."/>
        </authorList>
    </citation>
    <scope>NUCLEOTIDE SEQUENCE [LARGE SCALE GENOMIC DNA]</scope>
    <source>
        <strain evidence="5">UBA11728</strain>
    </source>
</reference>
<dbReference type="InterPro" id="IPR050300">
    <property type="entry name" value="GDXG_lipolytic_enzyme"/>
</dbReference>
<dbReference type="GO" id="GO:0016787">
    <property type="term" value="F:hydrolase activity"/>
    <property type="evidence" value="ECO:0007669"/>
    <property type="project" value="UniProtKB-KW"/>
</dbReference>
<feature type="domain" description="Alpha/beta hydrolase fold-3" evidence="4">
    <location>
        <begin position="136"/>
        <end position="354"/>
    </location>
</feature>
<evidence type="ECO:0000259" key="4">
    <source>
        <dbReference type="Pfam" id="PF07859"/>
    </source>
</evidence>
<dbReference type="InterPro" id="IPR033140">
    <property type="entry name" value="Lipase_GDXG_put_SER_AS"/>
</dbReference>
<dbReference type="Gene3D" id="3.40.50.1820">
    <property type="entry name" value="alpha/beta hydrolase"/>
    <property type="match status" value="1"/>
</dbReference>
<dbReference type="EMBL" id="DPVV01000613">
    <property type="protein sequence ID" value="HCL04405.1"/>
    <property type="molecule type" value="Genomic_DNA"/>
</dbReference>
<dbReference type="PANTHER" id="PTHR48081">
    <property type="entry name" value="AB HYDROLASE SUPERFAMILY PROTEIN C4A8.06C"/>
    <property type="match status" value="1"/>
</dbReference>
<protein>
    <submittedName>
        <fullName evidence="5">Alpha/beta hydrolase</fullName>
    </submittedName>
</protein>
<accession>A0A3D2XD21</accession>
<dbReference type="SUPFAM" id="SSF53474">
    <property type="entry name" value="alpha/beta-Hydrolases"/>
    <property type="match status" value="1"/>
</dbReference>
<organism evidence="5 6">
    <name type="scientific">Lachnoclostridium phytofermentans</name>
    <dbReference type="NCBI Taxonomy" id="66219"/>
    <lineage>
        <taxon>Bacteria</taxon>
        <taxon>Bacillati</taxon>
        <taxon>Bacillota</taxon>
        <taxon>Clostridia</taxon>
        <taxon>Lachnospirales</taxon>
        <taxon>Lachnospiraceae</taxon>
    </lineage>
</organism>
<dbReference type="AlphaFoldDB" id="A0A3D2XD21"/>
<gene>
    <name evidence="5" type="ORF">DHW61_18690</name>
</gene>
<evidence type="ECO:0000256" key="1">
    <source>
        <dbReference type="ARBA" id="ARBA00010515"/>
    </source>
</evidence>
<feature type="active site" evidence="3">
    <location>
        <position position="213"/>
    </location>
</feature>
<evidence type="ECO:0000256" key="2">
    <source>
        <dbReference type="ARBA" id="ARBA00022801"/>
    </source>
</evidence>
<dbReference type="PANTHER" id="PTHR48081:SF8">
    <property type="entry name" value="ALPHA_BETA HYDROLASE FOLD-3 DOMAIN-CONTAINING PROTEIN-RELATED"/>
    <property type="match status" value="1"/>
</dbReference>
<dbReference type="InterPro" id="IPR013094">
    <property type="entry name" value="AB_hydrolase_3"/>
</dbReference>
<comment type="caution">
    <text evidence="5">The sequence shown here is derived from an EMBL/GenBank/DDBJ whole genome shotgun (WGS) entry which is preliminary data.</text>
</comment>
<name>A0A3D2XD21_9FIRM</name>